<dbReference type="EMBL" id="CP144700">
    <property type="protein sequence ID" value="WVZ23658.1"/>
    <property type="molecule type" value="Genomic_DNA"/>
</dbReference>
<evidence type="ECO:0000313" key="2">
    <source>
        <dbReference type="Proteomes" id="UP001374535"/>
    </source>
</evidence>
<organism evidence="1 2">
    <name type="scientific">Vigna mungo</name>
    <name type="common">Black gram</name>
    <name type="synonym">Phaseolus mungo</name>
    <dbReference type="NCBI Taxonomy" id="3915"/>
    <lineage>
        <taxon>Eukaryota</taxon>
        <taxon>Viridiplantae</taxon>
        <taxon>Streptophyta</taxon>
        <taxon>Embryophyta</taxon>
        <taxon>Tracheophyta</taxon>
        <taxon>Spermatophyta</taxon>
        <taxon>Magnoliopsida</taxon>
        <taxon>eudicotyledons</taxon>
        <taxon>Gunneridae</taxon>
        <taxon>Pentapetalae</taxon>
        <taxon>rosids</taxon>
        <taxon>fabids</taxon>
        <taxon>Fabales</taxon>
        <taxon>Fabaceae</taxon>
        <taxon>Papilionoideae</taxon>
        <taxon>50 kb inversion clade</taxon>
        <taxon>NPAAA clade</taxon>
        <taxon>indigoferoid/millettioid clade</taxon>
        <taxon>Phaseoleae</taxon>
        <taxon>Vigna</taxon>
    </lineage>
</organism>
<keyword evidence="2" id="KW-1185">Reference proteome</keyword>
<evidence type="ECO:0000313" key="1">
    <source>
        <dbReference type="EMBL" id="WVZ23658.1"/>
    </source>
</evidence>
<dbReference type="AlphaFoldDB" id="A0AAQ3SBM8"/>
<reference evidence="1 2" key="1">
    <citation type="journal article" date="2023" name="Life. Sci Alliance">
        <title>Evolutionary insights into 3D genome organization and epigenetic landscape of Vigna mungo.</title>
        <authorList>
            <person name="Junaid A."/>
            <person name="Singh B."/>
            <person name="Bhatia S."/>
        </authorList>
    </citation>
    <scope>NUCLEOTIDE SEQUENCE [LARGE SCALE GENOMIC DNA]</scope>
    <source>
        <strain evidence="1">Urdbean</strain>
    </source>
</reference>
<dbReference type="Proteomes" id="UP001374535">
    <property type="component" value="Chromosome 1"/>
</dbReference>
<protein>
    <submittedName>
        <fullName evidence="1">Uncharacterized protein</fullName>
    </submittedName>
</protein>
<sequence>MERKEKHGSVAASYHGSARGDDGPIQWLLEDELQVDFAIRVLVPLFSRMWRDACVRCCVVLGGMMVFTRGGYHNEGFHNFRVFVLREFEVCRLTKMEKELTIWCEDDRGGGRMEIDHLIRNFVVA</sequence>
<gene>
    <name evidence="1" type="ORF">V8G54_002202</name>
</gene>
<proteinExistence type="predicted"/>
<accession>A0AAQ3SBM8</accession>
<name>A0AAQ3SBM8_VIGMU</name>